<proteinExistence type="predicted"/>
<dbReference type="EMBL" id="JAHQIW010004953">
    <property type="protein sequence ID" value="KAJ1364359.1"/>
    <property type="molecule type" value="Genomic_DNA"/>
</dbReference>
<name>A0AAD5QWA4_PARTN</name>
<comment type="caution">
    <text evidence="1">The sequence shown here is derived from an EMBL/GenBank/DDBJ whole genome shotgun (WGS) entry which is preliminary data.</text>
</comment>
<accession>A0AAD5QWA4</accession>
<evidence type="ECO:0000313" key="1">
    <source>
        <dbReference type="EMBL" id="KAJ1364359.1"/>
    </source>
</evidence>
<organism evidence="1 2">
    <name type="scientific">Parelaphostrongylus tenuis</name>
    <name type="common">Meningeal worm</name>
    <dbReference type="NCBI Taxonomy" id="148309"/>
    <lineage>
        <taxon>Eukaryota</taxon>
        <taxon>Metazoa</taxon>
        <taxon>Ecdysozoa</taxon>
        <taxon>Nematoda</taxon>
        <taxon>Chromadorea</taxon>
        <taxon>Rhabditida</taxon>
        <taxon>Rhabditina</taxon>
        <taxon>Rhabditomorpha</taxon>
        <taxon>Strongyloidea</taxon>
        <taxon>Metastrongylidae</taxon>
        <taxon>Parelaphostrongylus</taxon>
    </lineage>
</organism>
<evidence type="ECO:0000313" key="2">
    <source>
        <dbReference type="Proteomes" id="UP001196413"/>
    </source>
</evidence>
<protein>
    <submittedName>
        <fullName evidence="1">Uncharacterized protein</fullName>
    </submittedName>
</protein>
<keyword evidence="2" id="KW-1185">Reference proteome</keyword>
<reference evidence="1" key="1">
    <citation type="submission" date="2021-06" db="EMBL/GenBank/DDBJ databases">
        <title>Parelaphostrongylus tenuis whole genome reference sequence.</title>
        <authorList>
            <person name="Garwood T.J."/>
            <person name="Larsen P.A."/>
            <person name="Fountain-Jones N.M."/>
            <person name="Garbe J.R."/>
            <person name="Macchietto M.G."/>
            <person name="Kania S.A."/>
            <person name="Gerhold R.W."/>
            <person name="Richards J.E."/>
            <person name="Wolf T.M."/>
        </authorList>
    </citation>
    <scope>NUCLEOTIDE SEQUENCE</scope>
    <source>
        <strain evidence="1">MNPRO001-30</strain>
        <tissue evidence="1">Meninges</tissue>
    </source>
</reference>
<sequence length="59" mass="6774">MYASQTLRTSYCEAQVTTFVHLMITKSQEMNMIFISPRSNNLTTLIATILKHNIPRKSV</sequence>
<gene>
    <name evidence="1" type="ORF">KIN20_024444</name>
</gene>
<dbReference type="AlphaFoldDB" id="A0AAD5QWA4"/>
<dbReference type="Proteomes" id="UP001196413">
    <property type="component" value="Unassembled WGS sequence"/>
</dbReference>